<gene>
    <name evidence="2" type="ORF">CB5_LOCUS154</name>
</gene>
<protein>
    <submittedName>
        <fullName evidence="2">Uncharacterized protein</fullName>
    </submittedName>
</protein>
<feature type="region of interest" description="Disordered" evidence="1">
    <location>
        <begin position="236"/>
        <end position="278"/>
    </location>
</feature>
<feature type="compositionally biased region" description="Low complexity" evidence="1">
    <location>
        <begin position="239"/>
        <end position="259"/>
    </location>
</feature>
<accession>A0A6V7NED5</accession>
<feature type="region of interest" description="Disordered" evidence="1">
    <location>
        <begin position="56"/>
        <end position="112"/>
    </location>
</feature>
<name>A0A6V7NED5_ANACO</name>
<sequence>MSRLYCDSVFFFPSPILLHCLRRRPTSDDDAFLALPRFFSPFPSPSSFVSFATSDDDASLPTLTPRREDWRGGGSAGESGPRRGTPRHASVTTTTPVSPPPQPPPPPSFAATAPPRLLLLRSRASPRLLLLRSRCLPRALSFPFAAVASPAPSFPFAAAASPRLLPLAAAASLMPSRGGGCGVAAHGNPAWAELLLTLGSKGRGREASASRASGASSSPPSTSRAVACWGSLTASSSFSRGAPPTAATRAASPTSLPHSVPHPRRREPRRVRSLRRPLLEPGASSSLAEFNTAAAKDAIAASISGEAGVVVGALNARRAAICC</sequence>
<evidence type="ECO:0000313" key="2">
    <source>
        <dbReference type="EMBL" id="CAD1816943.1"/>
    </source>
</evidence>
<dbReference type="EMBL" id="LR862129">
    <property type="protein sequence ID" value="CAD1816943.1"/>
    <property type="molecule type" value="Genomic_DNA"/>
</dbReference>
<proteinExistence type="predicted"/>
<feature type="compositionally biased region" description="Pro residues" evidence="1">
    <location>
        <begin position="97"/>
        <end position="108"/>
    </location>
</feature>
<reference evidence="2" key="1">
    <citation type="submission" date="2020-07" db="EMBL/GenBank/DDBJ databases">
        <authorList>
            <person name="Lin J."/>
        </authorList>
    </citation>
    <scope>NUCLEOTIDE SEQUENCE</scope>
</reference>
<dbReference type="AlphaFoldDB" id="A0A6V7NED5"/>
<evidence type="ECO:0000256" key="1">
    <source>
        <dbReference type="SAM" id="MobiDB-lite"/>
    </source>
</evidence>
<feature type="compositionally biased region" description="Basic residues" evidence="1">
    <location>
        <begin position="261"/>
        <end position="275"/>
    </location>
</feature>
<organism evidence="2">
    <name type="scientific">Ananas comosus var. bracteatus</name>
    <name type="common">red pineapple</name>
    <dbReference type="NCBI Taxonomy" id="296719"/>
    <lineage>
        <taxon>Eukaryota</taxon>
        <taxon>Viridiplantae</taxon>
        <taxon>Streptophyta</taxon>
        <taxon>Embryophyta</taxon>
        <taxon>Tracheophyta</taxon>
        <taxon>Spermatophyta</taxon>
        <taxon>Magnoliopsida</taxon>
        <taxon>Liliopsida</taxon>
        <taxon>Poales</taxon>
        <taxon>Bromeliaceae</taxon>
        <taxon>Bromelioideae</taxon>
        <taxon>Ananas</taxon>
    </lineage>
</organism>